<gene>
    <name evidence="10" type="primary">hisH</name>
    <name evidence="13" type="ORF">EDC30_11117</name>
</gene>
<organism evidence="13 14">
    <name type="scientific">Paucimonas lemoignei</name>
    <name type="common">Pseudomonas lemoignei</name>
    <dbReference type="NCBI Taxonomy" id="29443"/>
    <lineage>
        <taxon>Bacteria</taxon>
        <taxon>Pseudomonadati</taxon>
        <taxon>Pseudomonadota</taxon>
        <taxon>Betaproteobacteria</taxon>
        <taxon>Burkholderiales</taxon>
        <taxon>Burkholderiaceae</taxon>
        <taxon>Paucimonas</taxon>
    </lineage>
</organism>
<dbReference type="OrthoDB" id="9807137at2"/>
<keyword evidence="5 10" id="KW-0315">Glutamine amidotransferase</keyword>
<comment type="caution">
    <text evidence="13">The sequence shown here is derived from an EMBL/GenBank/DDBJ whole genome shotgun (WGS) entry which is preliminary data.</text>
</comment>
<keyword evidence="4 10" id="KW-0378">Hydrolase</keyword>
<dbReference type="CDD" id="cd01748">
    <property type="entry name" value="GATase1_IGP_Synthase"/>
    <property type="match status" value="1"/>
</dbReference>
<feature type="active site" description="Nucleophile" evidence="10 11">
    <location>
        <position position="80"/>
    </location>
</feature>
<comment type="subcellular location">
    <subcellularLocation>
        <location evidence="10">Cytoplasm</location>
    </subcellularLocation>
</comment>
<evidence type="ECO:0000256" key="4">
    <source>
        <dbReference type="ARBA" id="ARBA00022801"/>
    </source>
</evidence>
<dbReference type="EMBL" id="SLZQ01000011">
    <property type="protein sequence ID" value="TCS35104.1"/>
    <property type="molecule type" value="Genomic_DNA"/>
</dbReference>
<evidence type="ECO:0000256" key="3">
    <source>
        <dbReference type="ARBA" id="ARBA00022605"/>
    </source>
</evidence>
<keyword evidence="3 10" id="KW-0028">Amino-acid biosynthesis</keyword>
<comment type="function">
    <text evidence="10">IGPS catalyzes the conversion of PRFAR and glutamine to IGP, AICAR and glutamate. The HisH subunit catalyzes the hydrolysis of glutamine to glutamate and ammonia as part of the synthesis of IGP and AICAR. The resulting ammonia molecule is channeled to the active site of HisF.</text>
</comment>
<dbReference type="EC" id="3.5.1.2" evidence="10"/>
<evidence type="ECO:0000256" key="6">
    <source>
        <dbReference type="ARBA" id="ARBA00023102"/>
    </source>
</evidence>
<evidence type="ECO:0000256" key="8">
    <source>
        <dbReference type="ARBA" id="ARBA00047838"/>
    </source>
</evidence>
<evidence type="ECO:0000256" key="10">
    <source>
        <dbReference type="HAMAP-Rule" id="MF_00278"/>
    </source>
</evidence>
<feature type="active site" evidence="10 11">
    <location>
        <position position="188"/>
    </location>
</feature>
<dbReference type="SUPFAM" id="SSF52317">
    <property type="entry name" value="Class I glutamine amidotransferase-like"/>
    <property type="match status" value="1"/>
</dbReference>
<evidence type="ECO:0000256" key="9">
    <source>
        <dbReference type="ARBA" id="ARBA00049534"/>
    </source>
</evidence>
<evidence type="ECO:0000256" key="1">
    <source>
        <dbReference type="ARBA" id="ARBA00005091"/>
    </source>
</evidence>
<dbReference type="AlphaFoldDB" id="A0A4R3HQR7"/>
<dbReference type="InterPro" id="IPR017926">
    <property type="entry name" value="GATASE"/>
</dbReference>
<dbReference type="InterPro" id="IPR010139">
    <property type="entry name" value="Imidazole-glycPsynth_HisH"/>
</dbReference>
<evidence type="ECO:0000256" key="5">
    <source>
        <dbReference type="ARBA" id="ARBA00022962"/>
    </source>
</evidence>
<comment type="catalytic activity">
    <reaction evidence="9 10">
        <text>L-glutamine + H2O = L-glutamate + NH4(+)</text>
        <dbReference type="Rhea" id="RHEA:15889"/>
        <dbReference type="ChEBI" id="CHEBI:15377"/>
        <dbReference type="ChEBI" id="CHEBI:28938"/>
        <dbReference type="ChEBI" id="CHEBI:29985"/>
        <dbReference type="ChEBI" id="CHEBI:58359"/>
        <dbReference type="EC" id="3.5.1.2"/>
    </reaction>
</comment>
<dbReference type="Proteomes" id="UP000295382">
    <property type="component" value="Unassembled WGS sequence"/>
</dbReference>
<protein>
    <recommendedName>
        <fullName evidence="10">Imidazole glycerol phosphate synthase subunit HisH</fullName>
        <ecNumber evidence="10">4.3.2.10</ecNumber>
    </recommendedName>
    <alternativeName>
        <fullName evidence="10">IGP synthase glutaminase subunit</fullName>
        <ecNumber evidence="10">3.5.1.2</ecNumber>
    </alternativeName>
    <alternativeName>
        <fullName evidence="10">IGP synthase subunit HisH</fullName>
    </alternativeName>
    <alternativeName>
        <fullName evidence="10">ImGP synthase subunit HisH</fullName>
        <shortName evidence="10">IGPS subunit HisH</shortName>
    </alternativeName>
</protein>
<keyword evidence="10" id="KW-0963">Cytoplasm</keyword>
<dbReference type="PROSITE" id="PS51273">
    <property type="entry name" value="GATASE_TYPE_1"/>
    <property type="match status" value="1"/>
</dbReference>
<dbReference type="EC" id="4.3.2.10" evidence="10"/>
<feature type="domain" description="Glutamine amidotransferase" evidence="12">
    <location>
        <begin position="4"/>
        <end position="201"/>
    </location>
</feature>
<dbReference type="GO" id="GO:0016829">
    <property type="term" value="F:lyase activity"/>
    <property type="evidence" value="ECO:0007669"/>
    <property type="project" value="UniProtKB-KW"/>
</dbReference>
<dbReference type="RefSeq" id="WP_132259692.1">
    <property type="nucleotide sequence ID" value="NZ_SLZQ01000011.1"/>
</dbReference>
<dbReference type="HAMAP" id="MF_00278">
    <property type="entry name" value="HisH"/>
    <property type="match status" value="1"/>
</dbReference>
<name>A0A4R3HQR7_PAULE</name>
<proteinExistence type="inferred from homology"/>
<dbReference type="InterPro" id="IPR029062">
    <property type="entry name" value="Class_I_gatase-like"/>
</dbReference>
<evidence type="ECO:0000256" key="11">
    <source>
        <dbReference type="PIRSR" id="PIRSR000495-1"/>
    </source>
</evidence>
<keyword evidence="7 10" id="KW-0456">Lyase</keyword>
<comment type="pathway">
    <text evidence="1 10">Amino-acid biosynthesis; L-histidine biosynthesis; L-histidine from 5-phospho-alpha-D-ribose 1-diphosphate: step 5/9.</text>
</comment>
<evidence type="ECO:0000259" key="12">
    <source>
        <dbReference type="Pfam" id="PF00117"/>
    </source>
</evidence>
<dbReference type="GO" id="GO:0000107">
    <property type="term" value="F:imidazoleglycerol-phosphate synthase activity"/>
    <property type="evidence" value="ECO:0007669"/>
    <property type="project" value="UniProtKB-UniRule"/>
</dbReference>
<dbReference type="UniPathway" id="UPA00031">
    <property type="reaction ID" value="UER00010"/>
</dbReference>
<dbReference type="PIRSF" id="PIRSF000495">
    <property type="entry name" value="Amidotransf_hisH"/>
    <property type="match status" value="1"/>
</dbReference>
<dbReference type="NCBIfam" id="TIGR01855">
    <property type="entry name" value="IMP_synth_hisH"/>
    <property type="match status" value="1"/>
</dbReference>
<evidence type="ECO:0000256" key="2">
    <source>
        <dbReference type="ARBA" id="ARBA00011152"/>
    </source>
</evidence>
<dbReference type="GO" id="GO:0005737">
    <property type="term" value="C:cytoplasm"/>
    <property type="evidence" value="ECO:0007669"/>
    <property type="project" value="UniProtKB-SubCell"/>
</dbReference>
<feature type="active site" evidence="10 11">
    <location>
        <position position="186"/>
    </location>
</feature>
<reference evidence="13 14" key="1">
    <citation type="submission" date="2019-03" db="EMBL/GenBank/DDBJ databases">
        <title>Genomic Encyclopedia of Type Strains, Phase IV (KMG-IV): sequencing the most valuable type-strain genomes for metagenomic binning, comparative biology and taxonomic classification.</title>
        <authorList>
            <person name="Goeker M."/>
        </authorList>
    </citation>
    <scope>NUCLEOTIDE SEQUENCE [LARGE SCALE GENOMIC DNA]</scope>
    <source>
        <strain evidence="13 14">DSM 7445</strain>
    </source>
</reference>
<comment type="subunit">
    <text evidence="2 10">Heterodimer of HisH and HisF.</text>
</comment>
<keyword evidence="14" id="KW-1185">Reference proteome</keyword>
<dbReference type="GO" id="GO:0004359">
    <property type="term" value="F:glutaminase activity"/>
    <property type="evidence" value="ECO:0007669"/>
    <property type="project" value="UniProtKB-EC"/>
</dbReference>
<dbReference type="PANTHER" id="PTHR42701">
    <property type="entry name" value="IMIDAZOLE GLYCEROL PHOSPHATE SYNTHASE SUBUNIT HISH"/>
    <property type="match status" value="1"/>
</dbReference>
<dbReference type="PANTHER" id="PTHR42701:SF1">
    <property type="entry name" value="IMIDAZOLE GLYCEROL PHOSPHATE SYNTHASE SUBUNIT HISH"/>
    <property type="match status" value="1"/>
</dbReference>
<keyword evidence="13" id="KW-0808">Transferase</keyword>
<dbReference type="Gene3D" id="3.40.50.880">
    <property type="match status" value="1"/>
</dbReference>
<keyword evidence="6 10" id="KW-0368">Histidine biosynthesis</keyword>
<evidence type="ECO:0000313" key="13">
    <source>
        <dbReference type="EMBL" id="TCS35104.1"/>
    </source>
</evidence>
<accession>A0A4R3HQR7</accession>
<sequence length="204" mass="22468">MIAIIDYGLGNILAFANVYKRLNIPVTVAKSAADLNGASKLILPGVGAFDHAMKLLQEAGMREPLDEMVLQQKVPVLGICVGMQILTQGSDEGILPGLGWIPGRVRAFRNTLGAEEMPLPHMGWNEVQPANGHPLFKGMENDARFYFLHSFYFECAQPQHAVARAFYGVDFSCAVQSENVFGVQFHPEKSHHFGVNLLKNFAEL</sequence>
<comment type="catalytic activity">
    <reaction evidence="8 10">
        <text>5-[(5-phospho-1-deoxy-D-ribulos-1-ylimino)methylamino]-1-(5-phospho-beta-D-ribosyl)imidazole-4-carboxamide + L-glutamine = D-erythro-1-(imidazol-4-yl)glycerol 3-phosphate + 5-amino-1-(5-phospho-beta-D-ribosyl)imidazole-4-carboxamide + L-glutamate + H(+)</text>
        <dbReference type="Rhea" id="RHEA:24793"/>
        <dbReference type="ChEBI" id="CHEBI:15378"/>
        <dbReference type="ChEBI" id="CHEBI:29985"/>
        <dbReference type="ChEBI" id="CHEBI:58278"/>
        <dbReference type="ChEBI" id="CHEBI:58359"/>
        <dbReference type="ChEBI" id="CHEBI:58475"/>
        <dbReference type="ChEBI" id="CHEBI:58525"/>
        <dbReference type="EC" id="4.3.2.10"/>
    </reaction>
</comment>
<dbReference type="Pfam" id="PF00117">
    <property type="entry name" value="GATase"/>
    <property type="match status" value="1"/>
</dbReference>
<evidence type="ECO:0000313" key="14">
    <source>
        <dbReference type="Proteomes" id="UP000295382"/>
    </source>
</evidence>
<dbReference type="GO" id="GO:0000105">
    <property type="term" value="P:L-histidine biosynthetic process"/>
    <property type="evidence" value="ECO:0007669"/>
    <property type="project" value="UniProtKB-UniRule"/>
</dbReference>
<evidence type="ECO:0000256" key="7">
    <source>
        <dbReference type="ARBA" id="ARBA00023239"/>
    </source>
</evidence>